<dbReference type="AlphaFoldDB" id="A0A1F4ZBQ0"/>
<dbReference type="EMBL" id="MEXN01000005">
    <property type="protein sequence ID" value="OGD03631.1"/>
    <property type="molecule type" value="Genomic_DNA"/>
</dbReference>
<accession>A0A1F4ZBQ0</accession>
<name>A0A1F4ZBQ0_9BACT</name>
<dbReference type="Gene3D" id="1.10.510.10">
    <property type="entry name" value="Transferase(Phosphotransferase) domain 1"/>
    <property type="match status" value="1"/>
</dbReference>
<dbReference type="STRING" id="1797259.A2989_03050"/>
<organism evidence="1 2">
    <name type="scientific">Candidatus Amesbacteria bacterium RIFCSPLOWO2_01_FULL_48_25</name>
    <dbReference type="NCBI Taxonomy" id="1797259"/>
    <lineage>
        <taxon>Bacteria</taxon>
        <taxon>Candidatus Amesiibacteriota</taxon>
    </lineage>
</organism>
<evidence type="ECO:0008006" key="3">
    <source>
        <dbReference type="Google" id="ProtNLM"/>
    </source>
</evidence>
<reference evidence="1 2" key="1">
    <citation type="journal article" date="2016" name="Nat. Commun.">
        <title>Thousands of microbial genomes shed light on interconnected biogeochemical processes in an aquifer system.</title>
        <authorList>
            <person name="Anantharaman K."/>
            <person name="Brown C.T."/>
            <person name="Hug L.A."/>
            <person name="Sharon I."/>
            <person name="Castelle C.J."/>
            <person name="Probst A.J."/>
            <person name="Thomas B.C."/>
            <person name="Singh A."/>
            <person name="Wilkins M.J."/>
            <person name="Karaoz U."/>
            <person name="Brodie E.L."/>
            <person name="Williams K.H."/>
            <person name="Hubbard S.S."/>
            <person name="Banfield J.F."/>
        </authorList>
    </citation>
    <scope>NUCLEOTIDE SEQUENCE [LARGE SCALE GENOMIC DNA]</scope>
</reference>
<dbReference type="InterPro" id="IPR011009">
    <property type="entry name" value="Kinase-like_dom_sf"/>
</dbReference>
<sequence length="297" mass="32782">MASRYEVFELLSGIESLSREQRGNISRVSKRKLLNQAGTTYLAMVEYESGKKVEGICKEYERGQGSGWLEAATKQALVLSALEMQDNTTGKLLDVVVGVDESDRVDKVMIVRGRIEGMTLRDFVSARPLSEVRRRVGVLFSQLAQVSSDGVLINVGMAYCGDLSARNVIESGRGYEIIEWDGLLGQGGMSDLTAGYVAPEVINTEGAVAEVQADTYSLGCVLARALIGQERFRSIVPVGDFAKFLTFDKIKNLVPREAHDFFAFTLRKSNRDRVFSGASNPTVHYQRSKELFMGRLS</sequence>
<proteinExistence type="predicted"/>
<dbReference type="Proteomes" id="UP000177080">
    <property type="component" value="Unassembled WGS sequence"/>
</dbReference>
<protein>
    <recommendedName>
        <fullName evidence="3">Protein kinase domain-containing protein</fullName>
    </recommendedName>
</protein>
<gene>
    <name evidence="1" type="ORF">A2989_03050</name>
</gene>
<evidence type="ECO:0000313" key="1">
    <source>
        <dbReference type="EMBL" id="OGD03631.1"/>
    </source>
</evidence>
<comment type="caution">
    <text evidence="1">The sequence shown here is derived from an EMBL/GenBank/DDBJ whole genome shotgun (WGS) entry which is preliminary data.</text>
</comment>
<dbReference type="SUPFAM" id="SSF56112">
    <property type="entry name" value="Protein kinase-like (PK-like)"/>
    <property type="match status" value="1"/>
</dbReference>
<evidence type="ECO:0000313" key="2">
    <source>
        <dbReference type="Proteomes" id="UP000177080"/>
    </source>
</evidence>